<dbReference type="Proteomes" id="UP001320119">
    <property type="component" value="Chromosome"/>
</dbReference>
<keyword evidence="2" id="KW-0378">Hydrolase</keyword>
<dbReference type="PROSITE" id="PS51257">
    <property type="entry name" value="PROKAR_LIPOPROTEIN"/>
    <property type="match status" value="1"/>
</dbReference>
<keyword evidence="5" id="KW-1185">Reference proteome</keyword>
<dbReference type="InterPro" id="IPR037459">
    <property type="entry name" value="RhgT-like"/>
</dbReference>
<dbReference type="GO" id="GO:0030246">
    <property type="term" value="F:carbohydrate binding"/>
    <property type="evidence" value="ECO:0007669"/>
    <property type="project" value="InterPro"/>
</dbReference>
<gene>
    <name evidence="4" type="ORF">MARGE09_P0165</name>
</gene>
<dbReference type="InterPro" id="IPR008979">
    <property type="entry name" value="Galactose-bd-like_sf"/>
</dbReference>
<dbReference type="PANTHER" id="PTHR43695:SF1">
    <property type="entry name" value="RHAMNOGALACTURONAN ACETYLESTERASE"/>
    <property type="match status" value="1"/>
</dbReference>
<proteinExistence type="inferred from homology"/>
<evidence type="ECO:0000259" key="3">
    <source>
        <dbReference type="PROSITE" id="PS51175"/>
    </source>
</evidence>
<comment type="similarity">
    <text evidence="1">Belongs to the 'GDSL' lipolytic enzyme family.</text>
</comment>
<evidence type="ECO:0000256" key="1">
    <source>
        <dbReference type="ARBA" id="ARBA00008668"/>
    </source>
</evidence>
<dbReference type="Gene3D" id="3.40.50.1110">
    <property type="entry name" value="SGNH hydrolase"/>
    <property type="match status" value="1"/>
</dbReference>
<evidence type="ECO:0000256" key="2">
    <source>
        <dbReference type="ARBA" id="ARBA00022801"/>
    </source>
</evidence>
<evidence type="ECO:0000313" key="4">
    <source>
        <dbReference type="EMBL" id="BCD95966.1"/>
    </source>
</evidence>
<dbReference type="GO" id="GO:0016788">
    <property type="term" value="F:hydrolase activity, acting on ester bonds"/>
    <property type="evidence" value="ECO:0007669"/>
    <property type="project" value="InterPro"/>
</dbReference>
<organism evidence="4 5">
    <name type="scientific">Marinagarivorans cellulosilyticus</name>
    <dbReference type="NCBI Taxonomy" id="2721545"/>
    <lineage>
        <taxon>Bacteria</taxon>
        <taxon>Pseudomonadati</taxon>
        <taxon>Pseudomonadota</taxon>
        <taxon>Gammaproteobacteria</taxon>
        <taxon>Cellvibrionales</taxon>
        <taxon>Cellvibrionaceae</taxon>
        <taxon>Marinagarivorans</taxon>
    </lineage>
</organism>
<dbReference type="SUPFAM" id="SSF52266">
    <property type="entry name" value="SGNH hydrolase"/>
    <property type="match status" value="1"/>
</dbReference>
<dbReference type="PANTHER" id="PTHR43695">
    <property type="entry name" value="PUTATIVE (AFU_ORTHOLOGUE AFUA_2G17250)-RELATED"/>
    <property type="match status" value="1"/>
</dbReference>
<sequence>MKNYTTLLFCSGLSLGLLGCGGDSVGSSSQSLSVVSSSLASSTAISSTSSAPSLSSAANVSSILPVSSSQVPASSSSVSNTVVTTIEEGDRAFCEFSGVIESDHQGYEGPGYANGVNSAGVKLTWAITLERAGNYPIAIRYANGSAEPRPARLAAGEQTAALDFSSTTAWAEWQSEQASLFLSAGVNIITLEALEAAGLANIDSISITGAQTVAAGMCPKLPPITVWIAGDSTVANGRTPCPVGWGKTIGEYFNDKVTVQNYAVGGRSVRTWLYDVSDQMASNGECRIATNNDGSPVLQNRWVTTLSQMQAGDYLLIQFGINDGSRTCPRHVGGNAFKEEYLYMANEAIKRGAHPVFITPAPAVRCSGSTAVASRGFITETFSAAQELNIPVLDLHKLGTDLYNQLAFCPVAGGGVSANTGGAVGNFFCDDHTHFDTPGAVQISELIANELRAQGVALADYIEDAR</sequence>
<dbReference type="EMBL" id="AP023086">
    <property type="protein sequence ID" value="BCD95966.1"/>
    <property type="molecule type" value="Genomic_DNA"/>
</dbReference>
<protein>
    <recommendedName>
        <fullName evidence="3">CBM6 domain-containing protein</fullName>
    </recommendedName>
</protein>
<dbReference type="AlphaFoldDB" id="A0AAN1WE80"/>
<dbReference type="Gene3D" id="2.60.120.260">
    <property type="entry name" value="Galactose-binding domain-like"/>
    <property type="match status" value="1"/>
</dbReference>
<dbReference type="Pfam" id="PF16990">
    <property type="entry name" value="CBM_35"/>
    <property type="match status" value="1"/>
</dbReference>
<dbReference type="KEGG" id="marq:MARGE09_P0165"/>
<dbReference type="PROSITE" id="PS51175">
    <property type="entry name" value="CBM6"/>
    <property type="match status" value="1"/>
</dbReference>
<dbReference type="InterPro" id="IPR001087">
    <property type="entry name" value="GDSL"/>
</dbReference>
<evidence type="ECO:0000313" key="5">
    <source>
        <dbReference type="Proteomes" id="UP001320119"/>
    </source>
</evidence>
<dbReference type="InterPro" id="IPR005084">
    <property type="entry name" value="CBM6"/>
</dbReference>
<name>A0AAN1WE80_9GAMM</name>
<reference evidence="4 5" key="1">
    <citation type="journal article" date="2022" name="IScience">
        <title>An ultrasensitive nanofiber-based assay for enzymatic hydrolysis and deep-sea microbial degradation of cellulose.</title>
        <authorList>
            <person name="Tsudome M."/>
            <person name="Tachioka M."/>
            <person name="Miyazaki M."/>
            <person name="Uchimura K."/>
            <person name="Tsuda M."/>
            <person name="Takaki Y."/>
            <person name="Deguchi S."/>
        </authorList>
    </citation>
    <scope>NUCLEOTIDE SEQUENCE [LARGE SCALE GENOMIC DNA]</scope>
    <source>
        <strain evidence="4 5">GE09</strain>
    </source>
</reference>
<dbReference type="SUPFAM" id="SSF49785">
    <property type="entry name" value="Galactose-binding domain-like"/>
    <property type="match status" value="1"/>
</dbReference>
<feature type="domain" description="CBM6" evidence="3">
    <location>
        <begin position="84"/>
        <end position="208"/>
    </location>
</feature>
<dbReference type="InterPro" id="IPR036514">
    <property type="entry name" value="SGNH_hydro_sf"/>
</dbReference>
<accession>A0AAN1WE80</accession>
<dbReference type="Pfam" id="PF00657">
    <property type="entry name" value="Lipase_GDSL"/>
    <property type="match status" value="1"/>
</dbReference>
<dbReference type="CDD" id="cd04082">
    <property type="entry name" value="CBM35_pectate_lyase-like"/>
    <property type="match status" value="1"/>
</dbReference>